<evidence type="ECO:0000256" key="12">
    <source>
        <dbReference type="PROSITE-ProRule" id="PRU10141"/>
    </source>
</evidence>
<dbReference type="AlphaFoldDB" id="A0A498JGX9"/>
<evidence type="ECO:0000256" key="11">
    <source>
        <dbReference type="ARBA" id="ARBA00023180"/>
    </source>
</evidence>
<dbReference type="STRING" id="3750.A0A498JGX9"/>
<gene>
    <name evidence="16" type="ORF">DVH24_024090</name>
</gene>
<evidence type="ECO:0000256" key="2">
    <source>
        <dbReference type="ARBA" id="ARBA00022527"/>
    </source>
</evidence>
<feature type="region of interest" description="Disordered" evidence="13">
    <location>
        <begin position="886"/>
        <end position="922"/>
    </location>
</feature>
<feature type="transmembrane region" description="Helical" evidence="14">
    <location>
        <begin position="499"/>
        <end position="525"/>
    </location>
</feature>
<keyword evidence="7" id="KW-0418">Kinase</keyword>
<evidence type="ECO:0000256" key="8">
    <source>
        <dbReference type="ARBA" id="ARBA00022840"/>
    </source>
</evidence>
<dbReference type="Gene3D" id="3.30.200.20">
    <property type="entry name" value="Phosphorylase Kinase, domain 1"/>
    <property type="match status" value="1"/>
</dbReference>
<dbReference type="GO" id="GO:0016020">
    <property type="term" value="C:membrane"/>
    <property type="evidence" value="ECO:0007669"/>
    <property type="project" value="UniProtKB-SubCell"/>
</dbReference>
<evidence type="ECO:0000256" key="6">
    <source>
        <dbReference type="ARBA" id="ARBA00022741"/>
    </source>
</evidence>
<comment type="caution">
    <text evidence="16">The sequence shown here is derived from an EMBL/GenBank/DDBJ whole genome shotgun (WGS) entry which is preliminary data.</text>
</comment>
<keyword evidence="17" id="KW-1185">Reference proteome</keyword>
<evidence type="ECO:0000256" key="9">
    <source>
        <dbReference type="ARBA" id="ARBA00022989"/>
    </source>
</evidence>
<protein>
    <recommendedName>
        <fullName evidence="15">Protein kinase domain-containing protein</fullName>
    </recommendedName>
</protein>
<dbReference type="PROSITE" id="PS00107">
    <property type="entry name" value="PROTEIN_KINASE_ATP"/>
    <property type="match status" value="1"/>
</dbReference>
<dbReference type="Proteomes" id="UP000290289">
    <property type="component" value="Chromosome 7"/>
</dbReference>
<keyword evidence="8 12" id="KW-0067">ATP-binding</keyword>
<reference evidence="16 17" key="1">
    <citation type="submission" date="2018-10" db="EMBL/GenBank/DDBJ databases">
        <title>A high-quality apple genome assembly.</title>
        <authorList>
            <person name="Hu J."/>
        </authorList>
    </citation>
    <scope>NUCLEOTIDE SEQUENCE [LARGE SCALE GENOMIC DNA]</scope>
    <source>
        <strain evidence="17">cv. HFTH1</strain>
        <tissue evidence="16">Young leaf</tissue>
    </source>
</reference>
<evidence type="ECO:0000313" key="17">
    <source>
        <dbReference type="Proteomes" id="UP000290289"/>
    </source>
</evidence>
<keyword evidence="6 12" id="KW-0547">Nucleotide-binding</keyword>
<dbReference type="CDD" id="cd14066">
    <property type="entry name" value="STKc_IRAK"/>
    <property type="match status" value="1"/>
</dbReference>
<evidence type="ECO:0000256" key="10">
    <source>
        <dbReference type="ARBA" id="ARBA00023136"/>
    </source>
</evidence>
<keyword evidence="4 14" id="KW-0812">Transmembrane</keyword>
<dbReference type="GO" id="GO:0004674">
    <property type="term" value="F:protein serine/threonine kinase activity"/>
    <property type="evidence" value="ECO:0007669"/>
    <property type="project" value="UniProtKB-KW"/>
</dbReference>
<keyword evidence="9 14" id="KW-1133">Transmembrane helix</keyword>
<accession>A0A498JGX9</accession>
<sequence>MDEERRRGLTEQMVKRRLWKLMDLQKKTRRATATLDGTHAASNMVDISRDLSTQARVFTISVLYFSILYKTMGCPNGIFLICIFFCVSSIPSISVDASFVRQDSFFIDCGGSKALKLEDGRIFEPDSGNPNLILSSQSHIAVSDLESNPSNHSISLYNSAQVFEETSFYTIHTKQIGRYWLRLHFYPFENAKFNLKSAVFSVMVNGITLLHGFSFANERKISQLVKEYVFEVSGKGSGKSLVLRLSPWNNSVAFINGIEVVSVPNGQFSSSQVISVPLGKPLVDVPKDAALETAYRINMGGQHISSPKNDTMWRTWKPDHAFLLNAAAARTIRADPGSINYPDGVSLDIAPNWVYATAQEMADAKVSSQKFNISWAFEVEKGFSYLIRLHFCDIVSVALNRLIFNVYINNQSALDSFDISSRTKKLSSAYFVDFVTNVSMHENRILVQVGPPTLRDLPSNAILNGLEIMKMSDHRDSLDGNLPANNNAGLKSGAGNKKWMLLAICASSSGFVVLVLISAAFFLYWRQIHQRKLRPKCSAWLSFPSHAGNSDSKVSVGSYDYSTAHSPGLRRILAFKEIREATRNFDKSLVLGVGGFGMVYKGVLENGNVVAVKRGNPRSQQGLTEFRTEIDMLSKLRHRHLVSLIGYCEELNEMILVYEYMAKGPLRKHLYGSNLPPLTWKQRLEICIGAAKGLHYLHNGAAESIIHRDIKTTNILLDETLTAKVADFGLSKLGPTLDQTHVSTAVKGSFGYLDPDYYRRQQLTEKSDVYSFGVVLLEVLCARPPINPALPREQVNIAEWAMSWQKKGRLEKIIDPRLRGHVNLESLRKFGETAEKCLAEYGVDRPTMGDVLWNLEYALQLQEASTQSFSSENSANYIPDMPEWLQEIRNGNGGGGGEGISDQESDATSSAVFSELLDPRGR</sequence>
<dbReference type="GO" id="GO:0005524">
    <property type="term" value="F:ATP binding"/>
    <property type="evidence" value="ECO:0007669"/>
    <property type="project" value="UniProtKB-UniRule"/>
</dbReference>
<evidence type="ECO:0000259" key="15">
    <source>
        <dbReference type="PROSITE" id="PS50011"/>
    </source>
</evidence>
<dbReference type="Pfam" id="PF07714">
    <property type="entry name" value="PK_Tyr_Ser-Thr"/>
    <property type="match status" value="1"/>
</dbReference>
<dbReference type="Gene3D" id="1.10.510.10">
    <property type="entry name" value="Transferase(Phosphotransferase) domain 1"/>
    <property type="match status" value="1"/>
</dbReference>
<dbReference type="PROSITE" id="PS50011">
    <property type="entry name" value="PROTEIN_KINASE_DOM"/>
    <property type="match status" value="1"/>
</dbReference>
<dbReference type="InterPro" id="IPR017441">
    <property type="entry name" value="Protein_kinase_ATP_BS"/>
</dbReference>
<dbReference type="SMART" id="SM00220">
    <property type="entry name" value="S_TKc"/>
    <property type="match status" value="1"/>
</dbReference>
<dbReference type="FunFam" id="2.60.120.430:FF:000003">
    <property type="entry name" value="FERONIA receptor-like kinase"/>
    <property type="match status" value="1"/>
</dbReference>
<evidence type="ECO:0000256" key="1">
    <source>
        <dbReference type="ARBA" id="ARBA00004167"/>
    </source>
</evidence>
<dbReference type="FunFam" id="1.10.510.10:FF:000058">
    <property type="entry name" value="Receptor-like protein kinase FERONIA"/>
    <property type="match status" value="1"/>
</dbReference>
<dbReference type="InterPro" id="IPR000719">
    <property type="entry name" value="Prot_kinase_dom"/>
</dbReference>
<dbReference type="SUPFAM" id="SSF56112">
    <property type="entry name" value="Protein kinase-like (PK-like)"/>
    <property type="match status" value="1"/>
</dbReference>
<dbReference type="Pfam" id="PF12819">
    <property type="entry name" value="Malectin_like"/>
    <property type="match status" value="1"/>
</dbReference>
<organism evidence="16 17">
    <name type="scientific">Malus domestica</name>
    <name type="common">Apple</name>
    <name type="synonym">Pyrus malus</name>
    <dbReference type="NCBI Taxonomy" id="3750"/>
    <lineage>
        <taxon>Eukaryota</taxon>
        <taxon>Viridiplantae</taxon>
        <taxon>Streptophyta</taxon>
        <taxon>Embryophyta</taxon>
        <taxon>Tracheophyta</taxon>
        <taxon>Spermatophyta</taxon>
        <taxon>Magnoliopsida</taxon>
        <taxon>eudicotyledons</taxon>
        <taxon>Gunneridae</taxon>
        <taxon>Pentapetalae</taxon>
        <taxon>rosids</taxon>
        <taxon>fabids</taxon>
        <taxon>Rosales</taxon>
        <taxon>Rosaceae</taxon>
        <taxon>Amygdaloideae</taxon>
        <taxon>Maleae</taxon>
        <taxon>Malus</taxon>
    </lineage>
</organism>
<keyword evidence="2" id="KW-0723">Serine/threonine-protein kinase</keyword>
<evidence type="ECO:0000256" key="14">
    <source>
        <dbReference type="SAM" id="Phobius"/>
    </source>
</evidence>
<comment type="subcellular location">
    <subcellularLocation>
        <location evidence="1">Membrane</location>
        <topology evidence="1">Single-pass membrane protein</topology>
    </subcellularLocation>
</comment>
<dbReference type="Gene3D" id="2.60.120.430">
    <property type="entry name" value="Galactose-binding lectin"/>
    <property type="match status" value="2"/>
</dbReference>
<evidence type="ECO:0000256" key="4">
    <source>
        <dbReference type="ARBA" id="ARBA00022692"/>
    </source>
</evidence>
<evidence type="ECO:0000256" key="5">
    <source>
        <dbReference type="ARBA" id="ARBA00022729"/>
    </source>
</evidence>
<keyword evidence="11" id="KW-0325">Glycoprotein</keyword>
<keyword evidence="10 14" id="KW-0472">Membrane</keyword>
<dbReference type="PANTHER" id="PTHR47989:SF62">
    <property type="entry name" value="OS05G0423500 PROTEIN"/>
    <property type="match status" value="1"/>
</dbReference>
<dbReference type="FunFam" id="2.60.120.430:FF:000001">
    <property type="entry name" value="Receptor-like protein kinase FERONIA"/>
    <property type="match status" value="1"/>
</dbReference>
<dbReference type="InterPro" id="IPR001245">
    <property type="entry name" value="Ser-Thr/Tyr_kinase_cat_dom"/>
</dbReference>
<dbReference type="PROSITE" id="PS00108">
    <property type="entry name" value="PROTEIN_KINASE_ST"/>
    <property type="match status" value="1"/>
</dbReference>
<evidence type="ECO:0000313" key="16">
    <source>
        <dbReference type="EMBL" id="RXH94406.1"/>
    </source>
</evidence>
<name>A0A498JGX9_MALDO</name>
<proteinExistence type="predicted"/>
<keyword evidence="5" id="KW-0732">Signal</keyword>
<feature type="binding site" evidence="12">
    <location>
        <position position="613"/>
    </location>
    <ligand>
        <name>ATP</name>
        <dbReference type="ChEBI" id="CHEBI:30616"/>
    </ligand>
</feature>
<dbReference type="FunFam" id="3.30.200.20:FF:000039">
    <property type="entry name" value="receptor-like protein kinase FERONIA"/>
    <property type="match status" value="1"/>
</dbReference>
<evidence type="ECO:0000256" key="13">
    <source>
        <dbReference type="SAM" id="MobiDB-lite"/>
    </source>
</evidence>
<dbReference type="EMBL" id="RDQH01000333">
    <property type="protein sequence ID" value="RXH94406.1"/>
    <property type="molecule type" value="Genomic_DNA"/>
</dbReference>
<feature type="domain" description="Protein kinase" evidence="15">
    <location>
        <begin position="585"/>
        <end position="858"/>
    </location>
</feature>
<evidence type="ECO:0000256" key="3">
    <source>
        <dbReference type="ARBA" id="ARBA00022679"/>
    </source>
</evidence>
<dbReference type="PANTHER" id="PTHR47989">
    <property type="entry name" value="OS01G0750732 PROTEIN"/>
    <property type="match status" value="1"/>
</dbReference>
<dbReference type="InterPro" id="IPR008271">
    <property type="entry name" value="Ser/Thr_kinase_AS"/>
</dbReference>
<keyword evidence="3" id="KW-0808">Transferase</keyword>
<evidence type="ECO:0000256" key="7">
    <source>
        <dbReference type="ARBA" id="ARBA00022777"/>
    </source>
</evidence>
<dbReference type="InterPro" id="IPR024788">
    <property type="entry name" value="Malectin-like_Carb-bd_dom"/>
</dbReference>
<dbReference type="InterPro" id="IPR011009">
    <property type="entry name" value="Kinase-like_dom_sf"/>
</dbReference>